<gene>
    <name evidence="2" type="ORF">PHYPA_027942</name>
</gene>
<reference evidence="2 4" key="1">
    <citation type="journal article" date="2008" name="Science">
        <title>The Physcomitrella genome reveals evolutionary insights into the conquest of land by plants.</title>
        <authorList>
            <person name="Rensing S."/>
            <person name="Lang D."/>
            <person name="Zimmer A."/>
            <person name="Terry A."/>
            <person name="Salamov A."/>
            <person name="Shapiro H."/>
            <person name="Nishiyama T."/>
            <person name="Perroud P.-F."/>
            <person name="Lindquist E."/>
            <person name="Kamisugi Y."/>
            <person name="Tanahashi T."/>
            <person name="Sakakibara K."/>
            <person name="Fujita T."/>
            <person name="Oishi K."/>
            <person name="Shin-I T."/>
            <person name="Kuroki Y."/>
            <person name="Toyoda A."/>
            <person name="Suzuki Y."/>
            <person name="Hashimoto A."/>
            <person name="Yamaguchi K."/>
            <person name="Sugano A."/>
            <person name="Kohara Y."/>
            <person name="Fujiyama A."/>
            <person name="Anterola A."/>
            <person name="Aoki S."/>
            <person name="Ashton N."/>
            <person name="Barbazuk W.B."/>
            <person name="Barker E."/>
            <person name="Bennetzen J."/>
            <person name="Bezanilla M."/>
            <person name="Blankenship R."/>
            <person name="Cho S.H."/>
            <person name="Dutcher S."/>
            <person name="Estelle M."/>
            <person name="Fawcett J.A."/>
            <person name="Gundlach H."/>
            <person name="Hanada K."/>
            <person name="Heyl A."/>
            <person name="Hicks K.A."/>
            <person name="Hugh J."/>
            <person name="Lohr M."/>
            <person name="Mayer K."/>
            <person name="Melkozernov A."/>
            <person name="Murata T."/>
            <person name="Nelson D."/>
            <person name="Pils B."/>
            <person name="Prigge M."/>
            <person name="Reiss B."/>
            <person name="Renner T."/>
            <person name="Rombauts S."/>
            <person name="Rushton P."/>
            <person name="Sanderfoot A."/>
            <person name="Schween G."/>
            <person name="Shiu S.-H."/>
            <person name="Stueber K."/>
            <person name="Theodoulou F.L."/>
            <person name="Tu H."/>
            <person name="Van de Peer Y."/>
            <person name="Verrier P.J."/>
            <person name="Waters E."/>
            <person name="Wood A."/>
            <person name="Yang L."/>
            <person name="Cove D."/>
            <person name="Cuming A."/>
            <person name="Hasebe M."/>
            <person name="Lucas S."/>
            <person name="Mishler D.B."/>
            <person name="Reski R."/>
            <person name="Grigoriev I."/>
            <person name="Quatrano R.S."/>
            <person name="Boore J.L."/>
        </authorList>
    </citation>
    <scope>NUCLEOTIDE SEQUENCE [LARGE SCALE GENOMIC DNA]</scope>
    <source>
        <strain evidence="3 4">cv. Gransden 2004</strain>
    </source>
</reference>
<keyword evidence="4" id="KW-1185">Reference proteome</keyword>
<dbReference type="Proteomes" id="UP000006727">
    <property type="component" value="Chromosome 23"/>
</dbReference>
<feature type="compositionally biased region" description="Basic and acidic residues" evidence="1">
    <location>
        <begin position="1"/>
        <end position="10"/>
    </location>
</feature>
<feature type="region of interest" description="Disordered" evidence="1">
    <location>
        <begin position="1"/>
        <end position="30"/>
    </location>
</feature>
<dbReference type="Gramene" id="Pp3c23_11610V3.1">
    <property type="protein sequence ID" value="PAC:32950490.CDS.1"/>
    <property type="gene ID" value="Pp3c23_11610"/>
</dbReference>
<dbReference type="EnsemblPlants" id="Pp3c23_11610V3.1">
    <property type="protein sequence ID" value="PAC:32950490.CDS.1"/>
    <property type="gene ID" value="Pp3c23_11610"/>
</dbReference>
<organism evidence="2">
    <name type="scientific">Physcomitrium patens</name>
    <name type="common">Spreading-leaved earth moss</name>
    <name type="synonym">Physcomitrella patens</name>
    <dbReference type="NCBI Taxonomy" id="3218"/>
    <lineage>
        <taxon>Eukaryota</taxon>
        <taxon>Viridiplantae</taxon>
        <taxon>Streptophyta</taxon>
        <taxon>Embryophyta</taxon>
        <taxon>Bryophyta</taxon>
        <taxon>Bryophytina</taxon>
        <taxon>Bryopsida</taxon>
        <taxon>Funariidae</taxon>
        <taxon>Funariales</taxon>
        <taxon>Funariaceae</taxon>
        <taxon>Physcomitrium</taxon>
    </lineage>
</organism>
<evidence type="ECO:0000313" key="3">
    <source>
        <dbReference type="EnsemblPlants" id="PAC:32950490.CDS.1"/>
    </source>
</evidence>
<protein>
    <submittedName>
        <fullName evidence="2 3">Uncharacterized protein</fullName>
    </submittedName>
</protein>
<reference evidence="3" key="3">
    <citation type="submission" date="2020-12" db="UniProtKB">
        <authorList>
            <consortium name="EnsemblPlants"/>
        </authorList>
    </citation>
    <scope>IDENTIFICATION</scope>
</reference>
<reference evidence="2 4" key="2">
    <citation type="journal article" date="2018" name="Plant J.">
        <title>The Physcomitrella patens chromosome-scale assembly reveals moss genome structure and evolution.</title>
        <authorList>
            <person name="Lang D."/>
            <person name="Ullrich K.K."/>
            <person name="Murat F."/>
            <person name="Fuchs J."/>
            <person name="Jenkins J."/>
            <person name="Haas F.B."/>
            <person name="Piednoel M."/>
            <person name="Gundlach H."/>
            <person name="Van Bel M."/>
            <person name="Meyberg R."/>
            <person name="Vives C."/>
            <person name="Morata J."/>
            <person name="Symeonidi A."/>
            <person name="Hiss M."/>
            <person name="Muchero W."/>
            <person name="Kamisugi Y."/>
            <person name="Saleh O."/>
            <person name="Blanc G."/>
            <person name="Decker E.L."/>
            <person name="van Gessel N."/>
            <person name="Grimwood J."/>
            <person name="Hayes R.D."/>
            <person name="Graham S.W."/>
            <person name="Gunter L.E."/>
            <person name="McDaniel S.F."/>
            <person name="Hoernstein S.N.W."/>
            <person name="Larsson A."/>
            <person name="Li F.W."/>
            <person name="Perroud P.F."/>
            <person name="Phillips J."/>
            <person name="Ranjan P."/>
            <person name="Rokshar D.S."/>
            <person name="Rothfels C.J."/>
            <person name="Schneider L."/>
            <person name="Shu S."/>
            <person name="Stevenson D.W."/>
            <person name="Thummler F."/>
            <person name="Tillich M."/>
            <person name="Villarreal Aguilar J.C."/>
            <person name="Widiez T."/>
            <person name="Wong G.K."/>
            <person name="Wymore A."/>
            <person name="Zhang Y."/>
            <person name="Zimmer A.D."/>
            <person name="Quatrano R.S."/>
            <person name="Mayer K.F.X."/>
            <person name="Goodstein D."/>
            <person name="Casacuberta J.M."/>
            <person name="Vandepoele K."/>
            <person name="Reski R."/>
            <person name="Cuming A.C."/>
            <person name="Tuskan G.A."/>
            <person name="Maumus F."/>
            <person name="Salse J."/>
            <person name="Schmutz J."/>
            <person name="Rensing S.A."/>
        </authorList>
    </citation>
    <scope>NUCLEOTIDE SEQUENCE [LARGE SCALE GENOMIC DNA]</scope>
    <source>
        <strain evidence="3 4">cv. Gransden 2004</strain>
    </source>
</reference>
<dbReference type="PaxDb" id="3218-PP1S137_103V6.1"/>
<evidence type="ECO:0000313" key="2">
    <source>
        <dbReference type="EMBL" id="PNR29250.1"/>
    </source>
</evidence>
<evidence type="ECO:0000313" key="4">
    <source>
        <dbReference type="Proteomes" id="UP000006727"/>
    </source>
</evidence>
<evidence type="ECO:0000256" key="1">
    <source>
        <dbReference type="SAM" id="MobiDB-lite"/>
    </source>
</evidence>
<dbReference type="InParanoid" id="A9SYE6"/>
<name>A9SYE6_PHYPA</name>
<proteinExistence type="predicted"/>
<accession>A9SYE6</accession>
<dbReference type="HOGENOM" id="CLU_1484389_0_0_1"/>
<sequence>MTPSIIDRRCPAAPSTRHPSGGGSSPSSPVLQVVADGESALGLESLCPHRWSRSGEVMGIGCGLSPIGKKWVEVVQLSWLARGDPKNAFPDVVPPSPKSGERHRAGTTVAALCGPQDKLACTLSVLRLWYTVGLSLEWDSGSRNRFSGDGGRRAQWLKQYQSSTLFLMRVAKCAGSRIDRVP</sequence>
<dbReference type="AlphaFoldDB" id="A9SYE6"/>
<dbReference type="EMBL" id="ABEU02000023">
    <property type="protein sequence ID" value="PNR29250.1"/>
    <property type="molecule type" value="Genomic_DNA"/>
</dbReference>